<dbReference type="InterPro" id="IPR001878">
    <property type="entry name" value="Znf_CCHC"/>
</dbReference>
<proteinExistence type="predicted"/>
<dbReference type="InterPro" id="IPR036875">
    <property type="entry name" value="Znf_CCHC_sf"/>
</dbReference>
<evidence type="ECO:0000256" key="1">
    <source>
        <dbReference type="PROSITE-ProRule" id="PRU00047"/>
    </source>
</evidence>
<accession>A0A078AHA6</accession>
<keyword evidence="5" id="KW-1185">Reference proteome</keyword>
<dbReference type="GO" id="GO:0008270">
    <property type="term" value="F:zinc ion binding"/>
    <property type="evidence" value="ECO:0007669"/>
    <property type="project" value="UniProtKB-KW"/>
</dbReference>
<dbReference type="GO" id="GO:0003676">
    <property type="term" value="F:nucleic acid binding"/>
    <property type="evidence" value="ECO:0007669"/>
    <property type="project" value="InterPro"/>
</dbReference>
<name>A0A078AHA6_STYLE</name>
<keyword evidence="1" id="KW-0479">Metal-binding</keyword>
<dbReference type="EMBL" id="CCKQ01010164">
    <property type="protein sequence ID" value="CDW81670.1"/>
    <property type="molecule type" value="Genomic_DNA"/>
</dbReference>
<protein>
    <submittedName>
        <fullName evidence="4">Zinc knuckle family protein</fullName>
    </submittedName>
</protein>
<dbReference type="Gene3D" id="4.10.60.10">
    <property type="entry name" value="Zinc finger, CCHC-type"/>
    <property type="match status" value="1"/>
</dbReference>
<dbReference type="AlphaFoldDB" id="A0A078AHA6"/>
<gene>
    <name evidence="4" type="primary">Contig1072.g1170</name>
    <name evidence="4" type="ORF">STYLEM_10693</name>
</gene>
<dbReference type="Pfam" id="PF00098">
    <property type="entry name" value="zf-CCHC"/>
    <property type="match status" value="1"/>
</dbReference>
<reference evidence="4 5" key="1">
    <citation type="submission" date="2014-06" db="EMBL/GenBank/DDBJ databases">
        <authorList>
            <person name="Swart Estienne"/>
        </authorList>
    </citation>
    <scope>NUCLEOTIDE SEQUENCE [LARGE SCALE GENOMIC DNA]</scope>
    <source>
        <strain evidence="4 5">130c</strain>
    </source>
</reference>
<keyword evidence="1" id="KW-0863">Zinc-finger</keyword>
<evidence type="ECO:0000259" key="3">
    <source>
        <dbReference type="PROSITE" id="PS50158"/>
    </source>
</evidence>
<feature type="region of interest" description="Disordered" evidence="2">
    <location>
        <begin position="107"/>
        <end position="130"/>
    </location>
</feature>
<dbReference type="InParanoid" id="A0A078AHA6"/>
<evidence type="ECO:0000313" key="5">
    <source>
        <dbReference type="Proteomes" id="UP000039865"/>
    </source>
</evidence>
<feature type="domain" description="CCHC-type" evidence="3">
    <location>
        <begin position="155"/>
        <end position="169"/>
    </location>
</feature>
<dbReference type="SUPFAM" id="SSF57756">
    <property type="entry name" value="Retrovirus zinc finger-like domains"/>
    <property type="match status" value="1"/>
</dbReference>
<dbReference type="PROSITE" id="PS50158">
    <property type="entry name" value="ZF_CCHC"/>
    <property type="match status" value="1"/>
</dbReference>
<evidence type="ECO:0000256" key="2">
    <source>
        <dbReference type="SAM" id="MobiDB-lite"/>
    </source>
</evidence>
<organism evidence="4 5">
    <name type="scientific">Stylonychia lemnae</name>
    <name type="common">Ciliate</name>
    <dbReference type="NCBI Taxonomy" id="5949"/>
    <lineage>
        <taxon>Eukaryota</taxon>
        <taxon>Sar</taxon>
        <taxon>Alveolata</taxon>
        <taxon>Ciliophora</taxon>
        <taxon>Intramacronucleata</taxon>
        <taxon>Spirotrichea</taxon>
        <taxon>Stichotrichia</taxon>
        <taxon>Sporadotrichida</taxon>
        <taxon>Oxytrichidae</taxon>
        <taxon>Stylonychinae</taxon>
        <taxon>Stylonychia</taxon>
    </lineage>
</organism>
<evidence type="ECO:0000313" key="4">
    <source>
        <dbReference type="EMBL" id="CDW81670.1"/>
    </source>
</evidence>
<sequence>MQSRATSEQLDIVDDCVEFFSTFNKLNQSEVRDVITQKYQNPDKKVSLPKAQAASRDEHKLKFLSEDQQIHHVPNNQTSSHQVDYKSKQKQLMMNEIGVSEEGFMNRPTERRGLGASGPSGGGGDLFDSFRNQRSKRYHVAAEERQRGVKEEQLCYICQQPGHFAKDCKFGID</sequence>
<dbReference type="SMART" id="SM00343">
    <property type="entry name" value="ZnF_C2HC"/>
    <property type="match status" value="1"/>
</dbReference>
<keyword evidence="1" id="KW-0862">Zinc</keyword>
<feature type="compositionally biased region" description="Gly residues" evidence="2">
    <location>
        <begin position="115"/>
        <end position="125"/>
    </location>
</feature>
<dbReference type="Proteomes" id="UP000039865">
    <property type="component" value="Unassembled WGS sequence"/>
</dbReference>